<dbReference type="InterPro" id="IPR050228">
    <property type="entry name" value="Carboxylesterase_BioH"/>
</dbReference>
<reference evidence="2" key="1">
    <citation type="journal article" date="2014" name="Int. J. Syst. Evol. Microbiol.">
        <title>Complete genome sequence of Corynebacterium casei LMG S-19264T (=DSM 44701T), isolated from a smear-ripened cheese.</title>
        <authorList>
            <consortium name="US DOE Joint Genome Institute (JGI-PGF)"/>
            <person name="Walter F."/>
            <person name="Albersmeier A."/>
            <person name="Kalinowski J."/>
            <person name="Ruckert C."/>
        </authorList>
    </citation>
    <scope>NUCLEOTIDE SEQUENCE</scope>
    <source>
        <strain evidence="2">JCM 3302</strain>
    </source>
</reference>
<dbReference type="EMBL" id="BNBC01000056">
    <property type="protein sequence ID" value="GHF09516.1"/>
    <property type="molecule type" value="Genomic_DNA"/>
</dbReference>
<dbReference type="Gene3D" id="3.40.50.1820">
    <property type="entry name" value="alpha/beta hydrolase"/>
    <property type="match status" value="1"/>
</dbReference>
<dbReference type="RefSeq" id="WP_189907417.1">
    <property type="nucleotide sequence ID" value="NZ_BNBC01000056.1"/>
</dbReference>
<evidence type="ECO:0000313" key="3">
    <source>
        <dbReference type="Proteomes" id="UP000641386"/>
    </source>
</evidence>
<evidence type="ECO:0000259" key="1">
    <source>
        <dbReference type="Pfam" id="PF12697"/>
    </source>
</evidence>
<protein>
    <submittedName>
        <fullName evidence="2">Alpha/beta hydrolase</fullName>
    </submittedName>
</protein>
<dbReference type="AlphaFoldDB" id="A0A919E368"/>
<dbReference type="PANTHER" id="PTHR43194">
    <property type="entry name" value="HYDROLASE ALPHA/BETA FOLD FAMILY"/>
    <property type="match status" value="1"/>
</dbReference>
<evidence type="ECO:0000313" key="2">
    <source>
        <dbReference type="EMBL" id="GHF09516.1"/>
    </source>
</evidence>
<dbReference type="SUPFAM" id="SSF53474">
    <property type="entry name" value="alpha/beta-Hydrolases"/>
    <property type="match status" value="1"/>
</dbReference>
<keyword evidence="2" id="KW-0378">Hydrolase</keyword>
<dbReference type="InterPro" id="IPR029058">
    <property type="entry name" value="AB_hydrolase_fold"/>
</dbReference>
<gene>
    <name evidence="2" type="ORF">GCM10014715_76630</name>
</gene>
<accession>A0A919E368</accession>
<keyword evidence="3" id="KW-1185">Reference proteome</keyword>
<dbReference type="InterPro" id="IPR000073">
    <property type="entry name" value="AB_hydrolase_1"/>
</dbReference>
<feature type="domain" description="AB hydrolase-1" evidence="1">
    <location>
        <begin position="8"/>
        <end position="246"/>
    </location>
</feature>
<dbReference type="Proteomes" id="UP000641386">
    <property type="component" value="Unassembled WGS sequence"/>
</dbReference>
<sequence length="274" mass="29495">MATNRTPVVFIHGLWLHASSWRPWMELFASQGFEPVAPGWPGEAPTVEEARRQPEAVAGFGIDDVTDHYADIIRGFDREPVIVGHSFGGLITQKLLGMGLGRAGVAIDPAQIKGVKPLPFAQLRSGFPVLGSPGNKKKAVSLTAKQFRYGFGNAISQDESDQLFEKWTIPSPGRPLFEAAFANFAKNSPAAVNTGNATRGPLLLVSGQEDHTVPDVVTRAAYKLYGDSTAVTDLKQFADRGHSLTIDGGWPAVADYTLGWLARQGVQTRTELAG</sequence>
<name>A0A919E368_9ACTN</name>
<proteinExistence type="predicted"/>
<reference evidence="2" key="2">
    <citation type="submission" date="2020-09" db="EMBL/GenBank/DDBJ databases">
        <authorList>
            <person name="Sun Q."/>
            <person name="Ohkuma M."/>
        </authorList>
    </citation>
    <scope>NUCLEOTIDE SEQUENCE</scope>
    <source>
        <strain evidence="2">JCM 3302</strain>
    </source>
</reference>
<organism evidence="2 3">
    <name type="scientific">Streptomyces spiralis</name>
    <dbReference type="NCBI Taxonomy" id="66376"/>
    <lineage>
        <taxon>Bacteria</taxon>
        <taxon>Bacillati</taxon>
        <taxon>Actinomycetota</taxon>
        <taxon>Actinomycetes</taxon>
        <taxon>Kitasatosporales</taxon>
        <taxon>Streptomycetaceae</taxon>
        <taxon>Streptomyces</taxon>
    </lineage>
</organism>
<dbReference type="GO" id="GO:0016787">
    <property type="term" value="F:hydrolase activity"/>
    <property type="evidence" value="ECO:0007669"/>
    <property type="project" value="UniProtKB-KW"/>
</dbReference>
<comment type="caution">
    <text evidence="2">The sequence shown here is derived from an EMBL/GenBank/DDBJ whole genome shotgun (WGS) entry which is preliminary data.</text>
</comment>
<dbReference type="Pfam" id="PF12697">
    <property type="entry name" value="Abhydrolase_6"/>
    <property type="match status" value="1"/>
</dbReference>
<dbReference type="PANTHER" id="PTHR43194:SF5">
    <property type="entry name" value="PIMELOYL-[ACYL-CARRIER PROTEIN] METHYL ESTER ESTERASE"/>
    <property type="match status" value="1"/>
</dbReference>